<evidence type="ECO:0000256" key="4">
    <source>
        <dbReference type="ARBA" id="ARBA00022845"/>
    </source>
</evidence>
<comment type="subcellular location">
    <subcellularLocation>
        <location evidence="1">Host cytoplasm</location>
    </subcellularLocation>
</comment>
<keyword evidence="5" id="KW-1035">Host cytoplasm</keyword>
<evidence type="ECO:0000256" key="6">
    <source>
        <dbReference type="ARBA" id="ARBA00030758"/>
    </source>
</evidence>
<feature type="region of interest" description="Disordered" evidence="7">
    <location>
        <begin position="63"/>
        <end position="115"/>
    </location>
</feature>
<proteinExistence type="inferred from homology"/>
<accession>Q8JTA1</accession>
<feature type="region of interest" description="Disordered" evidence="7">
    <location>
        <begin position="506"/>
        <end position="536"/>
    </location>
</feature>
<dbReference type="SUPFAM" id="SSF55658">
    <property type="entry name" value="L9 N-domain-like"/>
    <property type="match status" value="1"/>
</dbReference>
<feature type="compositionally biased region" description="Low complexity" evidence="7">
    <location>
        <begin position="510"/>
        <end position="523"/>
    </location>
</feature>
<dbReference type="KEGG" id="vg:949168"/>
<evidence type="ECO:0000256" key="1">
    <source>
        <dbReference type="ARBA" id="ARBA00004192"/>
    </source>
</evidence>
<feature type="region of interest" description="Disordered" evidence="7">
    <location>
        <begin position="1"/>
        <end position="25"/>
    </location>
</feature>
<keyword evidence="4" id="KW-0810">Translation regulation</keyword>
<feature type="compositionally biased region" description="Polar residues" evidence="7">
    <location>
        <begin position="63"/>
        <end position="79"/>
    </location>
</feature>
<feature type="domain" description="Ribonuclease H1 N-terminal" evidence="8">
    <location>
        <begin position="175"/>
        <end position="216"/>
    </location>
</feature>
<evidence type="ECO:0000259" key="8">
    <source>
        <dbReference type="Pfam" id="PF01693"/>
    </source>
</evidence>
<evidence type="ECO:0000256" key="7">
    <source>
        <dbReference type="SAM" id="MobiDB-lite"/>
    </source>
</evidence>
<evidence type="ECO:0000256" key="5">
    <source>
        <dbReference type="ARBA" id="ARBA00023200"/>
    </source>
</evidence>
<dbReference type="EMBL" id="AF454635">
    <property type="protein sequence ID" value="AAM53129.1"/>
    <property type="molecule type" value="Genomic_DNA"/>
</dbReference>
<reference evidence="9 10" key="2">
    <citation type="journal article" date="2002" name="Transgenics">
        <title>Promoter deletion and comparative expression analysis of the Mirabilis mosaic caulimovirus (MMV) sub-genomic transcript (Sgt) promoter in transgenic plants.</title>
        <authorList>
            <person name="Dey N."/>
            <person name="Maiti I.B."/>
        </authorList>
    </citation>
    <scope>NUCLEOTIDE SEQUENCE [LARGE SCALE GENOMIC DNA]</scope>
</reference>
<name>Q8JTA1_9VIRU</name>
<dbReference type="Proteomes" id="UP000201177">
    <property type="component" value="Segment"/>
</dbReference>
<dbReference type="RefSeq" id="NP_659398.1">
    <property type="nucleotide sequence ID" value="NC_004036.1"/>
</dbReference>
<evidence type="ECO:0000313" key="9">
    <source>
        <dbReference type="EMBL" id="AAM53129.1"/>
    </source>
</evidence>
<comment type="similarity">
    <text evidence="2">Belongs to the caulimoviridae viroplasmin family.</text>
</comment>
<dbReference type="OrthoDB" id="18653at10239"/>
<dbReference type="InterPro" id="IPR009027">
    <property type="entry name" value="Ribosomal_bL9/RNase_H1_N"/>
</dbReference>
<reference evidence="9 10" key="1">
    <citation type="journal article" date="1999" name="Plant Mol. Biol.">
        <title>Structure and promoter/leader deletion analysis of mirabilis mosaic virus (MMV) full-length transcript promoter in transgenic plants.</title>
        <authorList>
            <person name="Dey N."/>
            <person name="Maiti I.B."/>
        </authorList>
    </citation>
    <scope>NUCLEOTIDE SEQUENCE [LARGE SCALE GENOMIC DNA]</scope>
</reference>
<keyword evidence="10" id="KW-1185">Reference proteome</keyword>
<feature type="compositionally biased region" description="Basic and acidic residues" evidence="7">
    <location>
        <begin position="105"/>
        <end position="115"/>
    </location>
</feature>
<evidence type="ECO:0000256" key="2">
    <source>
        <dbReference type="ARBA" id="ARBA00008884"/>
    </source>
</evidence>
<sequence length="536" mass="60051">MKIPHKTHPFFKGGELNQKQEKQKPVMEKELQALRIKEKILLVELDSIRKQISIYAELTGSLDQEGSASHSKPSPQQTADGKDGSNPLNPDALGKSITENLVPSPEKDESKKVVSLRKTESGLYIPTTSPVANGSGKDTTNPLTADTLLKSDNEDINLRPSYASMMMKKPLPAEKFYVVYNGDHPGIYTDWAHVLKASSSQKGIIIKKFLSFAEANISASKYSIRHGGIIKYKGPIPILPKKEAAAPRRRLVQKPEEKKEDHFPKVSFEQFISLWRKARDTVPEDYVKEQYWTDDKNSRSLFIFGPNADPVLVFAAFNAGLIKTIYPSGNLQEIKEFPSEFKKAVKTFRSKIAKAKDANIFIRVTSSLPDWEKEEDYQGYHFLEIGLAQEREFRPSERMEDSENLHQQIIQVRINGLINILTAMGKIDEKSKTKINYAHQHVLITSYCGTPISSTDINILSSFEDKIIMLKIRVGATTKTLLCQKLKKMMPDSHLCEACEAGPSTKKISEASSSGPSTHSSISEQQDEGNDVSHDV</sequence>
<dbReference type="GO" id="GO:0030430">
    <property type="term" value="C:host cell cytoplasm"/>
    <property type="evidence" value="ECO:0007669"/>
    <property type="project" value="UniProtKB-SubCell"/>
</dbReference>
<dbReference type="GeneID" id="949168"/>
<evidence type="ECO:0000313" key="10">
    <source>
        <dbReference type="Proteomes" id="UP000201177"/>
    </source>
</evidence>
<protein>
    <recommendedName>
        <fullName evidence="3">Transactivator/viroplasmin protein</fullName>
    </recommendedName>
    <alternativeName>
        <fullName evidence="6">Inclusion body matrix protein</fullName>
    </alternativeName>
</protein>
<organism evidence="9 10">
    <name type="scientific">Mirabilis mosaic virus</name>
    <dbReference type="NCBI Taxonomy" id="194445"/>
    <lineage>
        <taxon>Viruses</taxon>
        <taxon>Riboviria</taxon>
        <taxon>Pararnavirae</taxon>
        <taxon>Artverviricota</taxon>
        <taxon>Revtraviricetes</taxon>
        <taxon>Ortervirales</taxon>
        <taxon>Caulimoviridae</taxon>
        <taxon>Caulimovirus</taxon>
        <taxon>Caulimovirus tessellomirabilis</taxon>
    </lineage>
</organism>
<dbReference type="InterPro" id="IPR011320">
    <property type="entry name" value="RNase_H1_N"/>
</dbReference>
<evidence type="ECO:0000256" key="3">
    <source>
        <dbReference type="ARBA" id="ARBA00017800"/>
    </source>
</evidence>
<dbReference type="InterPro" id="IPR037056">
    <property type="entry name" value="RNase_H1_N_sf"/>
</dbReference>
<dbReference type="Gene3D" id="3.40.970.10">
    <property type="entry name" value="Ribonuclease H1, N-terminal domain"/>
    <property type="match status" value="1"/>
</dbReference>
<dbReference type="Pfam" id="PF01693">
    <property type="entry name" value="Cauli_VI"/>
    <property type="match status" value="1"/>
</dbReference>